<feature type="region of interest" description="Disordered" evidence="1">
    <location>
        <begin position="31"/>
        <end position="59"/>
    </location>
</feature>
<sequence>MTAPIPRPPGLWRAIARDHVLNPEEAATRATVLADLTQPTEPPPAQPTPPQEDVDEQPPRLRLSPYQSLIDRSGWKPFLTHTEDRARLEGFQPDGAAVIAIAVRGEKTKAYVLPAAPKRQPRWRAIAPADLGEFLTGRRVIAPRPPASNCSCEKRRYPTEARAKAAIVDVTIRRVVKLRGLQSERRAYRCPDDDLTWHLTHIAKWYDDKNSKHREKTS</sequence>
<dbReference type="Proteomes" id="UP001165269">
    <property type="component" value="Unassembled WGS sequence"/>
</dbReference>
<accession>A0ABS9YJY2</accession>
<keyword evidence="3" id="KW-1185">Reference proteome</keyword>
<dbReference type="RefSeq" id="WP_242775281.1">
    <property type="nucleotide sequence ID" value="NZ_JALDAY010000015.1"/>
</dbReference>
<comment type="caution">
    <text evidence="2">The sequence shown here is derived from an EMBL/GenBank/DDBJ whole genome shotgun (WGS) entry which is preliminary data.</text>
</comment>
<evidence type="ECO:0000313" key="3">
    <source>
        <dbReference type="Proteomes" id="UP001165269"/>
    </source>
</evidence>
<name>A0ABS9YJY2_9ACTN</name>
<organism evidence="2 3">
    <name type="scientific">Streptomyces cylindrosporus</name>
    <dbReference type="NCBI Taxonomy" id="2927583"/>
    <lineage>
        <taxon>Bacteria</taxon>
        <taxon>Bacillati</taxon>
        <taxon>Actinomycetota</taxon>
        <taxon>Actinomycetes</taxon>
        <taxon>Kitasatosporales</taxon>
        <taxon>Streptomycetaceae</taxon>
        <taxon>Streptomyces</taxon>
    </lineage>
</organism>
<evidence type="ECO:0000313" key="2">
    <source>
        <dbReference type="EMBL" id="MCI3277504.1"/>
    </source>
</evidence>
<protein>
    <submittedName>
        <fullName evidence="2">Uncharacterized protein</fullName>
    </submittedName>
</protein>
<proteinExistence type="predicted"/>
<gene>
    <name evidence="2" type="ORF">MQP27_41195</name>
</gene>
<feature type="compositionally biased region" description="Pro residues" evidence="1">
    <location>
        <begin position="40"/>
        <end position="50"/>
    </location>
</feature>
<reference evidence="2" key="1">
    <citation type="submission" date="2022-03" db="EMBL/GenBank/DDBJ databases">
        <title>Streptomyces 7R015 and 7R016 isolated from Barleria lupulina in Thailand.</title>
        <authorList>
            <person name="Kanchanasin P."/>
            <person name="Phongsopitanun W."/>
            <person name="Tanasupawat S."/>
        </authorList>
    </citation>
    <scope>NUCLEOTIDE SEQUENCE</scope>
    <source>
        <strain evidence="2">7R015</strain>
    </source>
</reference>
<dbReference type="EMBL" id="JALDAY010000015">
    <property type="protein sequence ID" value="MCI3277504.1"/>
    <property type="molecule type" value="Genomic_DNA"/>
</dbReference>
<evidence type="ECO:0000256" key="1">
    <source>
        <dbReference type="SAM" id="MobiDB-lite"/>
    </source>
</evidence>